<keyword evidence="2" id="KW-1185">Reference proteome</keyword>
<dbReference type="RefSeq" id="WP_139037873.1">
    <property type="nucleotide sequence ID" value="NZ_VDDA01000011.1"/>
</dbReference>
<proteinExistence type="predicted"/>
<sequence>MAEVTPDELAFMMGTTPGATTAPAAPSVDDEISFMMQRPAAQAPAAAAAPRVNTDEILAQEGLIPNSVKAFSREALNTALFNLPRNAYAALDYYQGKAPTFDEAYARQKAIDEALSKQHPNASMAGTAAGLVGPLASAVVTGGTDAGLVAPVVVNGVKRLAPALETIAPAIGRAASAGAYGAGAGALSEYADSKDAKKAAVAGAMGGALGAVANPAVERLGGRALDDVARLIGDRPVLKALKSDTLTRRVEPTMEGGRALPGQIAPSEERMFEALKTGAAVASNPATIGALVGSPHGMAGAMLGAALGREEGRKVVGDRINTALMNRLDPVIDRHLNSIATKYGSAWDRPYQFRAPSQVGRAAGNGVDGLLGPGDR</sequence>
<name>A0A5C4LCA2_9HYPH</name>
<evidence type="ECO:0000313" key="1">
    <source>
        <dbReference type="EMBL" id="TNC10822.1"/>
    </source>
</evidence>
<reference evidence="1 2" key="1">
    <citation type="submission" date="2019-06" db="EMBL/GenBank/DDBJ databases">
        <title>Genome of Methylobacterium sp. 17Sr1-39.</title>
        <authorList>
            <person name="Seo T."/>
        </authorList>
    </citation>
    <scope>NUCLEOTIDE SEQUENCE [LARGE SCALE GENOMIC DNA]</scope>
    <source>
        <strain evidence="1 2">17Sr1-39</strain>
    </source>
</reference>
<evidence type="ECO:0000313" key="2">
    <source>
        <dbReference type="Proteomes" id="UP000305267"/>
    </source>
</evidence>
<dbReference type="AlphaFoldDB" id="A0A5C4LCA2"/>
<accession>A0A5C4LCA2</accession>
<protein>
    <submittedName>
        <fullName evidence="1">Uncharacterized protein</fullName>
    </submittedName>
</protein>
<organism evidence="1 2">
    <name type="scientific">Methylobacterium terricola</name>
    <dbReference type="NCBI Taxonomy" id="2583531"/>
    <lineage>
        <taxon>Bacteria</taxon>
        <taxon>Pseudomonadati</taxon>
        <taxon>Pseudomonadota</taxon>
        <taxon>Alphaproteobacteria</taxon>
        <taxon>Hyphomicrobiales</taxon>
        <taxon>Methylobacteriaceae</taxon>
        <taxon>Methylobacterium</taxon>
    </lineage>
</organism>
<dbReference type="Proteomes" id="UP000305267">
    <property type="component" value="Unassembled WGS sequence"/>
</dbReference>
<dbReference type="EMBL" id="VDDA01000011">
    <property type="protein sequence ID" value="TNC10822.1"/>
    <property type="molecule type" value="Genomic_DNA"/>
</dbReference>
<comment type="caution">
    <text evidence="1">The sequence shown here is derived from an EMBL/GenBank/DDBJ whole genome shotgun (WGS) entry which is preliminary data.</text>
</comment>
<gene>
    <name evidence="1" type="ORF">FF100_21980</name>
</gene>